<dbReference type="RefSeq" id="WP_092619066.1">
    <property type="nucleotide sequence ID" value="NZ_FMYK01000004.1"/>
</dbReference>
<dbReference type="InterPro" id="IPR036770">
    <property type="entry name" value="Ankyrin_rpt-contain_sf"/>
</dbReference>
<protein>
    <recommendedName>
        <fullName evidence="3">Ankyrin repeat-containing protein</fullName>
    </recommendedName>
</protein>
<dbReference type="AlphaFoldDB" id="A0A1G6KM65"/>
<name>A0A1G6KM65_9GAMM</name>
<sequence length="183" mass="21039">MLNSAQQQLIEAIEQLDLVQVERLLAHDLDPNFIDPEKGPPISVLCDGLFKWWENICQAYEDHQPLSEQQKADSLQVYLDILDRLIEAKANLHLWDSEEFYGPLWDATSAACVPFVKKLLAQHVDPNTKDDQDLTILSSVSELWFDCDFDEIDWAEALPEEQQTLNLLRENGAKMTKELEINT</sequence>
<dbReference type="EMBL" id="FMYK01000004">
    <property type="protein sequence ID" value="SDC32007.1"/>
    <property type="molecule type" value="Genomic_DNA"/>
</dbReference>
<keyword evidence="2" id="KW-1185">Reference proteome</keyword>
<dbReference type="Proteomes" id="UP000242317">
    <property type="component" value="Unassembled WGS sequence"/>
</dbReference>
<evidence type="ECO:0000313" key="2">
    <source>
        <dbReference type="Proteomes" id="UP000242317"/>
    </source>
</evidence>
<organism evidence="1 2">
    <name type="scientific">Acinetobacter marinus</name>
    <dbReference type="NCBI Taxonomy" id="281375"/>
    <lineage>
        <taxon>Bacteria</taxon>
        <taxon>Pseudomonadati</taxon>
        <taxon>Pseudomonadota</taxon>
        <taxon>Gammaproteobacteria</taxon>
        <taxon>Moraxellales</taxon>
        <taxon>Moraxellaceae</taxon>
        <taxon>Acinetobacter</taxon>
    </lineage>
</organism>
<reference evidence="2" key="1">
    <citation type="submission" date="2016-09" db="EMBL/GenBank/DDBJ databases">
        <authorList>
            <person name="Varghese N."/>
            <person name="Submissions S."/>
        </authorList>
    </citation>
    <scope>NUCLEOTIDE SEQUENCE [LARGE SCALE GENOMIC DNA]</scope>
    <source>
        <strain evidence="2">ANC 3699</strain>
    </source>
</reference>
<proteinExistence type="predicted"/>
<dbReference type="SUPFAM" id="SSF48403">
    <property type="entry name" value="Ankyrin repeat"/>
    <property type="match status" value="1"/>
</dbReference>
<evidence type="ECO:0000313" key="1">
    <source>
        <dbReference type="EMBL" id="SDC32007.1"/>
    </source>
</evidence>
<accession>A0A1G6KM65</accession>
<dbReference type="Gene3D" id="1.25.40.20">
    <property type="entry name" value="Ankyrin repeat-containing domain"/>
    <property type="match status" value="1"/>
</dbReference>
<gene>
    <name evidence="1" type="ORF">SAMN05421749_104110</name>
</gene>
<evidence type="ECO:0008006" key="3">
    <source>
        <dbReference type="Google" id="ProtNLM"/>
    </source>
</evidence>
<dbReference type="OrthoDB" id="6708156at2"/>